<evidence type="ECO:0000256" key="2">
    <source>
        <dbReference type="SAM" id="SignalP"/>
    </source>
</evidence>
<feature type="transmembrane region" description="Helical" evidence="1">
    <location>
        <begin position="138"/>
        <end position="160"/>
    </location>
</feature>
<feature type="chain" id="PRO_5041343038" evidence="2">
    <location>
        <begin position="24"/>
        <end position="166"/>
    </location>
</feature>
<comment type="caution">
    <text evidence="3">The sequence shown here is derived from an EMBL/GenBank/DDBJ whole genome shotgun (WGS) entry which is preliminary data.</text>
</comment>
<accession>A0AA37V999</accession>
<protein>
    <submittedName>
        <fullName evidence="3">Uncharacterized protein</fullName>
    </submittedName>
</protein>
<keyword evidence="1" id="KW-0812">Transmembrane</keyword>
<organism evidence="3 4">
    <name type="scientific">Roseisolibacter agri</name>
    <dbReference type="NCBI Taxonomy" id="2014610"/>
    <lineage>
        <taxon>Bacteria</taxon>
        <taxon>Pseudomonadati</taxon>
        <taxon>Gemmatimonadota</taxon>
        <taxon>Gemmatimonadia</taxon>
        <taxon>Gemmatimonadales</taxon>
        <taxon>Gemmatimonadaceae</taxon>
        <taxon>Roseisolibacter</taxon>
    </lineage>
</organism>
<dbReference type="EMBL" id="BRXS01000001">
    <property type="protein sequence ID" value="GLC24208.1"/>
    <property type="molecule type" value="Genomic_DNA"/>
</dbReference>
<feature type="transmembrane region" description="Helical" evidence="1">
    <location>
        <begin position="37"/>
        <end position="58"/>
    </location>
</feature>
<evidence type="ECO:0000313" key="4">
    <source>
        <dbReference type="Proteomes" id="UP001161325"/>
    </source>
</evidence>
<keyword evidence="4" id="KW-1185">Reference proteome</keyword>
<reference evidence="3" key="1">
    <citation type="submission" date="2022-08" db="EMBL/GenBank/DDBJ databases">
        <title>Draft genome sequencing of Roseisolibacter agri AW1220.</title>
        <authorList>
            <person name="Tobiishi Y."/>
            <person name="Tonouchi A."/>
        </authorList>
    </citation>
    <scope>NUCLEOTIDE SEQUENCE</scope>
    <source>
        <strain evidence="3">AW1220</strain>
    </source>
</reference>
<evidence type="ECO:0000256" key="1">
    <source>
        <dbReference type="SAM" id="Phobius"/>
    </source>
</evidence>
<keyword evidence="2" id="KW-0732">Signal</keyword>
<feature type="transmembrane region" description="Helical" evidence="1">
    <location>
        <begin position="79"/>
        <end position="99"/>
    </location>
</feature>
<dbReference type="RefSeq" id="WP_284348657.1">
    <property type="nucleotide sequence ID" value="NZ_BRXS01000001.1"/>
</dbReference>
<keyword evidence="1" id="KW-0472">Membrane</keyword>
<dbReference type="AlphaFoldDB" id="A0AA37V999"/>
<gene>
    <name evidence="3" type="ORF">rosag_07210</name>
</gene>
<name>A0AA37V999_9BACT</name>
<dbReference type="Proteomes" id="UP001161325">
    <property type="component" value="Unassembled WGS sequence"/>
</dbReference>
<sequence length="166" mass="16242">MLRSLLLAGACAALPLAPLAAQAPQHDVRSLGPARVALQVGAGTLGTPIGFIAVGVLTDQLFESLGRDDPTTSKLSLGAAYLGGALGAAAGPALVGARGPGSGKYLAGVGGAAVGGLASWAIVRLVDRDGDEPPRGGRITSTLAGIAVTVLPSVGATIGYNLSRRP</sequence>
<evidence type="ECO:0000313" key="3">
    <source>
        <dbReference type="EMBL" id="GLC24208.1"/>
    </source>
</evidence>
<feature type="transmembrane region" description="Helical" evidence="1">
    <location>
        <begin position="105"/>
        <end position="126"/>
    </location>
</feature>
<feature type="signal peptide" evidence="2">
    <location>
        <begin position="1"/>
        <end position="23"/>
    </location>
</feature>
<keyword evidence="1" id="KW-1133">Transmembrane helix</keyword>
<proteinExistence type="predicted"/>